<keyword evidence="3" id="KW-1185">Reference proteome</keyword>
<dbReference type="InterPro" id="IPR009078">
    <property type="entry name" value="Ferritin-like_SF"/>
</dbReference>
<dbReference type="InterPro" id="IPR007402">
    <property type="entry name" value="DUF455"/>
</dbReference>
<evidence type="ECO:0000313" key="3">
    <source>
        <dbReference type="Proteomes" id="UP000437931"/>
    </source>
</evidence>
<dbReference type="Proteomes" id="UP000437931">
    <property type="component" value="Unassembled WGS sequence"/>
</dbReference>
<dbReference type="PANTHER" id="PTHR42782">
    <property type="entry name" value="SI:CH73-314G15.3"/>
    <property type="match status" value="1"/>
</dbReference>
<organism evidence="1 4">
    <name type="scientific">Xanthomonas sontii</name>
    <dbReference type="NCBI Taxonomy" id="2650745"/>
    <lineage>
        <taxon>Bacteria</taxon>
        <taxon>Pseudomonadati</taxon>
        <taxon>Pseudomonadota</taxon>
        <taxon>Gammaproteobacteria</taxon>
        <taxon>Lysobacterales</taxon>
        <taxon>Lysobacteraceae</taxon>
        <taxon>Xanthomonas</taxon>
    </lineage>
</organism>
<accession>A0A6N7QDH8</accession>
<reference evidence="2" key="2">
    <citation type="journal article" date="2020" name="Plant Dis.">
        <title>A Grain Rot of Rice in Iran Caused by a Xanthomonas Strain Closely Related to X. sacchari.</title>
        <authorList>
            <person name="Mirghasempour S.A."/>
            <person name="Huang S."/>
            <person name="Studholme D.J."/>
            <person name="Brady C.L."/>
        </authorList>
    </citation>
    <scope>NUCLEOTIDE SEQUENCE</scope>
    <source>
        <strain evidence="2">SAM114</strain>
    </source>
</reference>
<sequence>MRAGPAHLAGTAPGGSASDGGAVNGDLYQAARACLDAADPDEKVALTQRHAAAWRDGALAVPAVAPAPEPIRMPGRPPRPLLVHPRELPRRGLGSAEGRGAFIHAIAHIELNAIDLAWDAVYRFRGLPPAFYADWVAVADDESRHFVLLRDRLRALGHAYGDFAAHNGLWEMCEKTAHDGLARMALVPRVLEARGLDVTPGMIAKLRALGDDATADILDIILREEVAHVAAGSRWYRWYCAQAGIEPRARFAALLREYAGGYLHGPFNLQARLLAGFDEDELLALQQQAG</sequence>
<gene>
    <name evidence="1" type="ORF">GIY21_08300</name>
    <name evidence="2" type="ORF">GIY22_08295</name>
</gene>
<evidence type="ECO:0000313" key="2">
    <source>
        <dbReference type="EMBL" id="MRH74617.1"/>
    </source>
</evidence>
<protein>
    <submittedName>
        <fullName evidence="1">DUF455 family protein</fullName>
    </submittedName>
</protein>
<dbReference type="Pfam" id="PF04305">
    <property type="entry name" value="DUF455"/>
    <property type="match status" value="1"/>
</dbReference>
<name>A0A6N7QDH8_9XANT</name>
<dbReference type="EMBL" id="WJPM01000005">
    <property type="protein sequence ID" value="MRH74617.1"/>
    <property type="molecule type" value="Genomic_DNA"/>
</dbReference>
<evidence type="ECO:0000313" key="1">
    <source>
        <dbReference type="EMBL" id="MRH00285.1"/>
    </source>
</evidence>
<dbReference type="SUPFAM" id="SSF47240">
    <property type="entry name" value="Ferritin-like"/>
    <property type="match status" value="1"/>
</dbReference>
<dbReference type="Proteomes" id="UP000439314">
    <property type="component" value="Unassembled WGS sequence"/>
</dbReference>
<dbReference type="PANTHER" id="PTHR42782:SF4">
    <property type="entry name" value="DUF455 DOMAIN-CONTAINING PROTEIN"/>
    <property type="match status" value="1"/>
</dbReference>
<comment type="caution">
    <text evidence="1">The sequence shown here is derived from an EMBL/GenBank/DDBJ whole genome shotgun (WGS) entry which is preliminary data.</text>
</comment>
<dbReference type="EMBL" id="WJPN01000005">
    <property type="protein sequence ID" value="MRH00285.1"/>
    <property type="molecule type" value="Genomic_DNA"/>
</dbReference>
<reference evidence="3 4" key="1">
    <citation type="submission" date="2019-11" db="EMBL/GenBank/DDBJ databases">
        <title>First report of rice panicle blight caused by Xanthomonas sp. in Iran.</title>
        <authorList>
            <person name="Mirghasempour S.A."/>
            <person name="Huang S."/>
            <person name="Brady C.L."/>
            <person name="Studholme D.J."/>
        </authorList>
    </citation>
    <scope>NUCLEOTIDE SEQUENCE [LARGE SCALE GENOMIC DNA]</scope>
    <source>
        <strain evidence="1 4">ASD011</strain>
        <strain evidence="3">SAM114</strain>
    </source>
</reference>
<dbReference type="PIRSF" id="PIRSF012318">
    <property type="entry name" value="UCP012318"/>
    <property type="match status" value="1"/>
</dbReference>
<dbReference type="InterPro" id="IPR011197">
    <property type="entry name" value="UCP012318"/>
</dbReference>
<dbReference type="AlphaFoldDB" id="A0A6N7QDH8"/>
<proteinExistence type="predicted"/>
<evidence type="ECO:0000313" key="4">
    <source>
        <dbReference type="Proteomes" id="UP000439314"/>
    </source>
</evidence>
<dbReference type="CDD" id="cd00657">
    <property type="entry name" value="Ferritin_like"/>
    <property type="match status" value="1"/>
</dbReference>